<dbReference type="AlphaFoldDB" id="A0A941I8S6"/>
<sequence>MQSVIELVDSVEIISAKPQFIIAKKDPSLEIIGIGRSAVVFKIKSTSMALKIFPPVFEHIALEEAKIYALLEGNNFFPSLYEAGNNYLLIDYISGYTLYDCLLKGIPLTELNIKKVDEALHSVKRLGLNPSDIHLRNIMLTSEGTIKLIDVARFRQTTYDSQWDDIKLALSTMYFKKYTPKKIPACILNGIAFLYKKRVVQAPLIKIKKVENK</sequence>
<evidence type="ECO:0000313" key="1">
    <source>
        <dbReference type="EMBL" id="MBR7795949.1"/>
    </source>
</evidence>
<dbReference type="EMBL" id="JAGSOT010000018">
    <property type="protein sequence ID" value="MBR7795949.1"/>
    <property type="molecule type" value="Genomic_DNA"/>
</dbReference>
<dbReference type="PANTHER" id="PTHR37171">
    <property type="entry name" value="SERINE/THREONINE-PROTEIN KINASE YRZF-RELATED"/>
    <property type="match status" value="1"/>
</dbReference>
<protein>
    <submittedName>
        <fullName evidence="1">Protein kinase family protein</fullName>
    </submittedName>
</protein>
<dbReference type="InterPro" id="IPR011009">
    <property type="entry name" value="Kinase-like_dom_sf"/>
</dbReference>
<dbReference type="PANTHER" id="PTHR37171:SF1">
    <property type="entry name" value="SERINE_THREONINE-PROTEIN KINASE YRZF-RELATED"/>
    <property type="match status" value="1"/>
</dbReference>
<comment type="caution">
    <text evidence="1">The sequence shown here is derived from an EMBL/GenBank/DDBJ whole genome shotgun (WGS) entry which is preliminary data.</text>
</comment>
<keyword evidence="2" id="KW-1185">Reference proteome</keyword>
<dbReference type="RefSeq" id="WP_026681643.1">
    <property type="nucleotide sequence ID" value="NZ_JAGSOT010000018.1"/>
</dbReference>
<dbReference type="SUPFAM" id="SSF56112">
    <property type="entry name" value="Protein kinase-like (PK-like)"/>
    <property type="match status" value="1"/>
</dbReference>
<keyword evidence="1" id="KW-0808">Transferase</keyword>
<dbReference type="Proteomes" id="UP000675284">
    <property type="component" value="Unassembled WGS sequence"/>
</dbReference>
<dbReference type="InterPro" id="IPR052396">
    <property type="entry name" value="Meiotic_Drive_Suppr_Kinase"/>
</dbReference>
<proteinExistence type="predicted"/>
<organism evidence="1 2">
    <name type="scientific">Virgibacillus salarius</name>
    <dbReference type="NCBI Taxonomy" id="447199"/>
    <lineage>
        <taxon>Bacteria</taxon>
        <taxon>Bacillati</taxon>
        <taxon>Bacillota</taxon>
        <taxon>Bacilli</taxon>
        <taxon>Bacillales</taxon>
        <taxon>Bacillaceae</taxon>
        <taxon>Virgibacillus</taxon>
    </lineage>
</organism>
<dbReference type="Gene3D" id="1.10.510.10">
    <property type="entry name" value="Transferase(Phosphotransferase) domain 1"/>
    <property type="match status" value="1"/>
</dbReference>
<keyword evidence="1" id="KW-0418">Kinase</keyword>
<dbReference type="GO" id="GO:0016301">
    <property type="term" value="F:kinase activity"/>
    <property type="evidence" value="ECO:0007669"/>
    <property type="project" value="UniProtKB-KW"/>
</dbReference>
<name>A0A941I8S6_9BACI</name>
<accession>A0A941I8S6</accession>
<gene>
    <name evidence="1" type="ORF">KCX74_07815</name>
</gene>
<evidence type="ECO:0000313" key="2">
    <source>
        <dbReference type="Proteomes" id="UP000675284"/>
    </source>
</evidence>
<reference evidence="1" key="1">
    <citation type="submission" date="2021-04" db="EMBL/GenBank/DDBJ databases">
        <title>Isolation and polyphasic classification of algal microorganism.</title>
        <authorList>
            <person name="Wang S."/>
        </authorList>
    </citation>
    <scope>NUCLEOTIDE SEQUENCE</scope>
    <source>
        <strain evidence="1">720a</strain>
    </source>
</reference>